<sequence length="384" mass="43959">MMEASDDLVVAIDEALRLKRSRQTQKMQRYRKRLLEKTDLLRAHAVCMEAEIDEFMRRREARGSGTILPWKEVAKALGDATCVGEKDNKYLQQQVQVNRATILALKHWVATSVPSSLRGHTWQNVTLSGHAASRLLGFDWISRHMHHNTDNIFQRCLFPPISSPELVDDFILDTSNMDGLQYIWRDQREVPYSLEIVRDLFARPHFYAMLGGSHLSSAGPSSNEDIAVVDADNTMLAKFNGALQYIHSQMSSTVHVHYLAREFTEPNRCVFVARSIHDDELLHNDTLQRSLMNWFVLDRIGPNRTKLRALTLSTQAFSKDGFISLEDEGLRWSVDVRAMTAADDASKERRVMQHIQQKCTQFGNTYNEDLEVALRPVTPVELHP</sequence>
<gene>
    <name evidence="2" type="primary">Aste57867_18907</name>
    <name evidence="1" type="ORF">As57867_018843</name>
    <name evidence="2" type="ORF">ASTE57867_18907</name>
</gene>
<proteinExistence type="predicted"/>
<keyword evidence="3" id="KW-1185">Reference proteome</keyword>
<protein>
    <submittedName>
        <fullName evidence="2">Aste57867_18907 protein</fullName>
    </submittedName>
</protein>
<evidence type="ECO:0000313" key="2">
    <source>
        <dbReference type="EMBL" id="VFT95639.1"/>
    </source>
</evidence>
<accession>A0A485LBX4</accession>
<evidence type="ECO:0000313" key="1">
    <source>
        <dbReference type="EMBL" id="KAF0689670.1"/>
    </source>
</evidence>
<organism evidence="2 3">
    <name type="scientific">Aphanomyces stellatus</name>
    <dbReference type="NCBI Taxonomy" id="120398"/>
    <lineage>
        <taxon>Eukaryota</taxon>
        <taxon>Sar</taxon>
        <taxon>Stramenopiles</taxon>
        <taxon>Oomycota</taxon>
        <taxon>Saprolegniomycetes</taxon>
        <taxon>Saprolegniales</taxon>
        <taxon>Verrucalvaceae</taxon>
        <taxon>Aphanomyces</taxon>
    </lineage>
</organism>
<name>A0A485LBX4_9STRA</name>
<dbReference type="Proteomes" id="UP000332933">
    <property type="component" value="Unassembled WGS sequence"/>
</dbReference>
<dbReference type="EMBL" id="VJMH01006423">
    <property type="protein sequence ID" value="KAF0689670.1"/>
    <property type="molecule type" value="Genomic_DNA"/>
</dbReference>
<reference evidence="2 3" key="1">
    <citation type="submission" date="2019-03" db="EMBL/GenBank/DDBJ databases">
        <authorList>
            <person name="Gaulin E."/>
            <person name="Dumas B."/>
        </authorList>
    </citation>
    <scope>NUCLEOTIDE SEQUENCE [LARGE SCALE GENOMIC DNA]</scope>
    <source>
        <strain evidence="2">CBS 568.67</strain>
    </source>
</reference>
<dbReference type="EMBL" id="CAADRA010006444">
    <property type="protein sequence ID" value="VFT95639.1"/>
    <property type="molecule type" value="Genomic_DNA"/>
</dbReference>
<evidence type="ECO:0000313" key="3">
    <source>
        <dbReference type="Proteomes" id="UP000332933"/>
    </source>
</evidence>
<dbReference type="AlphaFoldDB" id="A0A485LBX4"/>
<reference evidence="1" key="2">
    <citation type="submission" date="2019-06" db="EMBL/GenBank/DDBJ databases">
        <title>Genomics analysis of Aphanomyces spp. identifies a new class of oomycete effector associated with host adaptation.</title>
        <authorList>
            <person name="Gaulin E."/>
        </authorList>
    </citation>
    <scope>NUCLEOTIDE SEQUENCE</scope>
    <source>
        <strain evidence="1">CBS 578.67</strain>
    </source>
</reference>